<dbReference type="PANTHER" id="PTHR31424">
    <property type="entry name" value="PROTEIN CBG23806"/>
    <property type="match status" value="1"/>
</dbReference>
<dbReference type="OrthoDB" id="2357358at2759"/>
<organism evidence="1 2">
    <name type="scientific">Paramuricea clavata</name>
    <name type="common">Red gorgonian</name>
    <name type="synonym">Violescent sea-whip</name>
    <dbReference type="NCBI Taxonomy" id="317549"/>
    <lineage>
        <taxon>Eukaryota</taxon>
        <taxon>Metazoa</taxon>
        <taxon>Cnidaria</taxon>
        <taxon>Anthozoa</taxon>
        <taxon>Octocorallia</taxon>
        <taxon>Malacalcyonacea</taxon>
        <taxon>Plexauridae</taxon>
        <taxon>Paramuricea</taxon>
    </lineage>
</organism>
<dbReference type="PANTHER" id="PTHR31424:SF3">
    <property type="entry name" value="RING-TYPE DOMAIN-CONTAINING PROTEIN"/>
    <property type="match status" value="1"/>
</dbReference>
<reference evidence="1" key="1">
    <citation type="submission" date="2020-04" db="EMBL/GenBank/DDBJ databases">
        <authorList>
            <person name="Alioto T."/>
            <person name="Alioto T."/>
            <person name="Gomez Garrido J."/>
        </authorList>
    </citation>
    <scope>NUCLEOTIDE SEQUENCE</scope>
    <source>
        <strain evidence="1">A484AB</strain>
    </source>
</reference>
<comment type="caution">
    <text evidence="1">The sequence shown here is derived from an EMBL/GenBank/DDBJ whole genome shotgun (WGS) entry which is preliminary data.</text>
</comment>
<feature type="non-terminal residue" evidence="1">
    <location>
        <position position="1"/>
    </location>
</feature>
<keyword evidence="2" id="KW-1185">Reference proteome</keyword>
<dbReference type="Proteomes" id="UP001152795">
    <property type="component" value="Unassembled WGS sequence"/>
</dbReference>
<protein>
    <submittedName>
        <fullName evidence="1">Uncharacterized protein</fullName>
    </submittedName>
</protein>
<proteinExistence type="predicted"/>
<gene>
    <name evidence="1" type="ORF">PACLA_8A084711</name>
</gene>
<sequence length="692" mass="79731">MSDELDLYSIQKYVNDIGVHQCFSPQYIQRSCISSEELAFNIKLTNRCIKNWDELKNTIPGVSYVDILNSTLKSNGMPNKVKSTNQMETRLLNLCSKVRGYLKGKSGRKYETIASAERNFSVRWHELENFYHAEEKLSIASEKVTLVEKERDNLQKRCENLYQSLLQEKTSRKCAEENAMEYSDNLETLKAENLHLYEYVEKIEELSKFENLGKKIPDLKERQQRRKIQELKTKVQTALWFTETFGLKLSSVTFQDDDGKCHPLEYKYQAQEKRSFKDLPEDDQEKIQQILFITDKFCIGEAAYHELTMMDGGEQLPRSYLVKQCKHAMDQLCHISRTPGKADGAQLDFKRELQEQIKKQIDLAEFLKDPTNKLKVKISGDGAQMTRLTNFVIMSFSLLDNDDVMSSKGNHTVAVIKGEESYDLLKTSCSEFFSEVNKILQDGKIDIDGLQIPVEIYLGALGDYLFLLIIMGMKCATSDFSCLWCLIHKHDRHDMSKELKYYCEEPLKRTLESIKENAKNNKYSCAHRPLLNISLDHVVPDELHLMLRVTDVLTKNLVDEAVAWDHKENLNKAPCQRTTAHVDALKQAIASCGISFNIWEKKNADGKASGLFEFTSLMGSDKKILMKELPPKLKDILKPKSCNTIVQIWENFHELYTMLGESDPSDEYIQTFFEKAKHWIVLFNSLAGECEG</sequence>
<dbReference type="EMBL" id="CACRXK020009714">
    <property type="protein sequence ID" value="CAB4017805.1"/>
    <property type="molecule type" value="Genomic_DNA"/>
</dbReference>
<dbReference type="AlphaFoldDB" id="A0A6S7IFS0"/>
<evidence type="ECO:0000313" key="1">
    <source>
        <dbReference type="EMBL" id="CAB4017805.1"/>
    </source>
</evidence>
<name>A0A6S7IFS0_PARCT</name>
<evidence type="ECO:0000313" key="2">
    <source>
        <dbReference type="Proteomes" id="UP001152795"/>
    </source>
</evidence>
<accession>A0A6S7IFS0</accession>